<dbReference type="RefSeq" id="WP_091456137.1">
    <property type="nucleotide sequence ID" value="NZ_FMZZ01000017.1"/>
</dbReference>
<evidence type="ECO:0008006" key="4">
    <source>
        <dbReference type="Google" id="ProtNLM"/>
    </source>
</evidence>
<evidence type="ECO:0000313" key="3">
    <source>
        <dbReference type="Proteomes" id="UP000199501"/>
    </source>
</evidence>
<feature type="transmembrane region" description="Helical" evidence="1">
    <location>
        <begin position="189"/>
        <end position="208"/>
    </location>
</feature>
<keyword evidence="3" id="KW-1185">Reference proteome</keyword>
<dbReference type="PANTHER" id="PTHR40761">
    <property type="entry name" value="CONSERVED INTEGRAL MEMBRANE ALANINE VALINE AND LEUCINE RICH PROTEIN-RELATED"/>
    <property type="match status" value="1"/>
</dbReference>
<protein>
    <recommendedName>
        <fullName evidence="4">Magnesium transporter NIPA</fullName>
    </recommendedName>
</protein>
<feature type="transmembrane region" description="Helical" evidence="1">
    <location>
        <begin position="6"/>
        <end position="26"/>
    </location>
</feature>
<name>A0A1G6XEQ8_9PSEU</name>
<organism evidence="2 3">
    <name type="scientific">Actinokineospora iranica</name>
    <dbReference type="NCBI Taxonomy" id="1271860"/>
    <lineage>
        <taxon>Bacteria</taxon>
        <taxon>Bacillati</taxon>
        <taxon>Actinomycetota</taxon>
        <taxon>Actinomycetes</taxon>
        <taxon>Pseudonocardiales</taxon>
        <taxon>Pseudonocardiaceae</taxon>
        <taxon>Actinokineospora</taxon>
    </lineage>
</organism>
<gene>
    <name evidence="2" type="ORF">SAMN05216174_11730</name>
</gene>
<keyword evidence="1" id="KW-0472">Membrane</keyword>
<evidence type="ECO:0000256" key="1">
    <source>
        <dbReference type="SAM" id="Phobius"/>
    </source>
</evidence>
<keyword evidence="1" id="KW-1133">Transmembrane helix</keyword>
<sequence>MLGYIELVASTLMYGLGVVAQSVAARRSTTRSGADLGLLVRLASDRLYLLGFAGQVAGFVLAFFARASLPLYLVQAGSSAAVGVAAVFGALVLGWRVRPAEVAVLVMMALGLILLVGASTPSVADDVSGRLGLALLAVLVVGALLIVPASRARSSVPLAVLAGVQFSVVAITSRSLADGSLADLPLDPLAWLLVLSAVAGQASLIFALQRGPATSSVASMDATSVVLASVTGLAVLGDQVAAGRQWWVMLGLALVVLGVLIFGSVLRWASPLTVTEPQEAV</sequence>
<dbReference type="Proteomes" id="UP000199501">
    <property type="component" value="Unassembled WGS sequence"/>
</dbReference>
<feature type="transmembrane region" description="Helical" evidence="1">
    <location>
        <begin position="156"/>
        <end position="177"/>
    </location>
</feature>
<dbReference type="OrthoDB" id="3357727at2"/>
<reference evidence="3" key="1">
    <citation type="submission" date="2016-10" db="EMBL/GenBank/DDBJ databases">
        <authorList>
            <person name="Varghese N."/>
            <person name="Submissions S."/>
        </authorList>
    </citation>
    <scope>NUCLEOTIDE SEQUENCE [LARGE SCALE GENOMIC DNA]</scope>
    <source>
        <strain evidence="3">IBRC-M 10403</strain>
    </source>
</reference>
<dbReference type="AlphaFoldDB" id="A0A1G6XEQ8"/>
<proteinExistence type="predicted"/>
<dbReference type="EMBL" id="FMZZ01000017">
    <property type="protein sequence ID" value="SDD75795.1"/>
    <property type="molecule type" value="Genomic_DNA"/>
</dbReference>
<keyword evidence="1" id="KW-0812">Transmembrane</keyword>
<feature type="transmembrane region" description="Helical" evidence="1">
    <location>
        <begin position="47"/>
        <end position="65"/>
    </location>
</feature>
<feature type="transmembrane region" description="Helical" evidence="1">
    <location>
        <begin position="220"/>
        <end position="240"/>
    </location>
</feature>
<dbReference type="PANTHER" id="PTHR40761:SF1">
    <property type="entry name" value="CONSERVED INTEGRAL MEMBRANE ALANINE VALINE AND LEUCINE RICH PROTEIN-RELATED"/>
    <property type="match status" value="1"/>
</dbReference>
<feature type="transmembrane region" description="Helical" evidence="1">
    <location>
        <begin position="131"/>
        <end position="149"/>
    </location>
</feature>
<feature type="transmembrane region" description="Helical" evidence="1">
    <location>
        <begin position="102"/>
        <end position="119"/>
    </location>
</feature>
<feature type="transmembrane region" description="Helical" evidence="1">
    <location>
        <begin position="246"/>
        <end position="266"/>
    </location>
</feature>
<dbReference type="STRING" id="1271860.SAMN05216174_11730"/>
<evidence type="ECO:0000313" key="2">
    <source>
        <dbReference type="EMBL" id="SDD75795.1"/>
    </source>
</evidence>
<accession>A0A1G6XEQ8</accession>
<feature type="transmembrane region" description="Helical" evidence="1">
    <location>
        <begin position="71"/>
        <end position="95"/>
    </location>
</feature>